<dbReference type="GO" id="GO:0017004">
    <property type="term" value="P:cytochrome complex assembly"/>
    <property type="evidence" value="ECO:0007669"/>
    <property type="project" value="UniProtKB-KW"/>
</dbReference>
<dbReference type="InterPro" id="IPR000866">
    <property type="entry name" value="AhpC/TSA"/>
</dbReference>
<dbReference type="InterPro" id="IPR025380">
    <property type="entry name" value="DUF4369"/>
</dbReference>
<feature type="domain" description="Thioredoxin" evidence="5">
    <location>
        <begin position="204"/>
        <end position="342"/>
    </location>
</feature>
<accession>A0A9W6EWT2</accession>
<dbReference type="EMBL" id="BRVP01000019">
    <property type="protein sequence ID" value="GLB53573.1"/>
    <property type="molecule type" value="Genomic_DNA"/>
</dbReference>
<dbReference type="PANTHER" id="PTHR42852:SF6">
    <property type="entry name" value="THIOL:DISULFIDE INTERCHANGE PROTEIN DSBE"/>
    <property type="match status" value="1"/>
</dbReference>
<comment type="subcellular location">
    <subcellularLocation>
        <location evidence="1">Cell envelope</location>
    </subcellularLocation>
</comment>
<gene>
    <name evidence="6" type="ORF">NBRC110019_26140</name>
</gene>
<keyword evidence="2" id="KW-0201">Cytochrome c-type biogenesis</keyword>
<reference evidence="6" key="1">
    <citation type="submission" date="2022-07" db="EMBL/GenBank/DDBJ databases">
        <title>Taxonomy of Novel Oxalotrophic and Methylotrophic Bacteria.</title>
        <authorList>
            <person name="Sahin N."/>
            <person name="Tani A."/>
        </authorList>
    </citation>
    <scope>NUCLEOTIDE SEQUENCE</scope>
    <source>
        <strain evidence="6">AM327</strain>
    </source>
</reference>
<sequence>MKYLHYLMLCSLLFIGCSNKETKEITDGYHIEGSFITGNYSGYIFLNTPYTKDSILVKNNRFFFDGKTDFPIQGWLTTTNSTNLAWLYLENSNIEIKLTNPEALHVITVKGSESYIKKTRFENFINNHYNDANFYDAVKDSLTIFIKKNPNHSLSGKFLGQIASQSWILSAKEVANFKKQLDTTKQTGSDLFVINQAIKKLNTYGIGNQFKDFDIYNLDGKIVSTNTVNAPYLLVDFWASWCVPCRKQNPEWVKLYQEFHTKGFNILSISIEDGIDTWKKGIEKDHLEWNHLRSGEEFDSPLAQYYQLYSIPYNIVIDKNRKVIGVNVEPKQLKYLLEKSLH</sequence>
<dbReference type="Gene3D" id="3.40.30.10">
    <property type="entry name" value="Glutaredoxin"/>
    <property type="match status" value="1"/>
</dbReference>
<proteinExistence type="predicted"/>
<dbReference type="Pfam" id="PF00578">
    <property type="entry name" value="AhpC-TSA"/>
    <property type="match status" value="1"/>
</dbReference>
<evidence type="ECO:0000256" key="1">
    <source>
        <dbReference type="ARBA" id="ARBA00004196"/>
    </source>
</evidence>
<evidence type="ECO:0000256" key="4">
    <source>
        <dbReference type="ARBA" id="ARBA00023284"/>
    </source>
</evidence>
<dbReference type="CDD" id="cd02966">
    <property type="entry name" value="TlpA_like_family"/>
    <property type="match status" value="1"/>
</dbReference>
<evidence type="ECO:0000259" key="5">
    <source>
        <dbReference type="PROSITE" id="PS51352"/>
    </source>
</evidence>
<organism evidence="6 7">
    <name type="scientific">Neptunitalea chrysea</name>
    <dbReference type="NCBI Taxonomy" id="1647581"/>
    <lineage>
        <taxon>Bacteria</taxon>
        <taxon>Pseudomonadati</taxon>
        <taxon>Bacteroidota</taxon>
        <taxon>Flavobacteriia</taxon>
        <taxon>Flavobacteriales</taxon>
        <taxon>Flavobacteriaceae</taxon>
        <taxon>Neptunitalea</taxon>
    </lineage>
</organism>
<dbReference type="PROSITE" id="PS00194">
    <property type="entry name" value="THIOREDOXIN_1"/>
    <property type="match status" value="1"/>
</dbReference>
<dbReference type="RefSeq" id="WP_281755635.1">
    <property type="nucleotide sequence ID" value="NZ_BRVP01000019.1"/>
</dbReference>
<dbReference type="PANTHER" id="PTHR42852">
    <property type="entry name" value="THIOL:DISULFIDE INTERCHANGE PROTEIN DSBE"/>
    <property type="match status" value="1"/>
</dbReference>
<dbReference type="InterPro" id="IPR036249">
    <property type="entry name" value="Thioredoxin-like_sf"/>
</dbReference>
<protein>
    <submittedName>
        <fullName evidence="6">Thiol:disulfide interchange protein</fullName>
    </submittedName>
</protein>
<dbReference type="AlphaFoldDB" id="A0A9W6EWT2"/>
<evidence type="ECO:0000313" key="7">
    <source>
        <dbReference type="Proteomes" id="UP001143545"/>
    </source>
</evidence>
<evidence type="ECO:0000313" key="6">
    <source>
        <dbReference type="EMBL" id="GLB53573.1"/>
    </source>
</evidence>
<dbReference type="Pfam" id="PF14289">
    <property type="entry name" value="DUF4369"/>
    <property type="match status" value="1"/>
</dbReference>
<dbReference type="Proteomes" id="UP001143545">
    <property type="component" value="Unassembled WGS sequence"/>
</dbReference>
<dbReference type="InterPro" id="IPR017937">
    <property type="entry name" value="Thioredoxin_CS"/>
</dbReference>
<comment type="caution">
    <text evidence="6">The sequence shown here is derived from an EMBL/GenBank/DDBJ whole genome shotgun (WGS) entry which is preliminary data.</text>
</comment>
<dbReference type="InterPro" id="IPR013766">
    <property type="entry name" value="Thioredoxin_domain"/>
</dbReference>
<dbReference type="InterPro" id="IPR050553">
    <property type="entry name" value="Thioredoxin_ResA/DsbE_sf"/>
</dbReference>
<keyword evidence="7" id="KW-1185">Reference proteome</keyword>
<dbReference type="GO" id="GO:0030313">
    <property type="term" value="C:cell envelope"/>
    <property type="evidence" value="ECO:0007669"/>
    <property type="project" value="UniProtKB-SubCell"/>
</dbReference>
<evidence type="ECO:0000256" key="3">
    <source>
        <dbReference type="ARBA" id="ARBA00023157"/>
    </source>
</evidence>
<dbReference type="PROSITE" id="PS51257">
    <property type="entry name" value="PROKAR_LIPOPROTEIN"/>
    <property type="match status" value="1"/>
</dbReference>
<dbReference type="SUPFAM" id="SSF52833">
    <property type="entry name" value="Thioredoxin-like"/>
    <property type="match status" value="1"/>
</dbReference>
<keyword evidence="4" id="KW-0676">Redox-active center</keyword>
<evidence type="ECO:0000256" key="2">
    <source>
        <dbReference type="ARBA" id="ARBA00022748"/>
    </source>
</evidence>
<name>A0A9W6EWT2_9FLAO</name>
<dbReference type="PROSITE" id="PS51352">
    <property type="entry name" value="THIOREDOXIN_2"/>
    <property type="match status" value="1"/>
</dbReference>
<keyword evidence="3" id="KW-1015">Disulfide bond</keyword>